<dbReference type="Proteomes" id="UP000689195">
    <property type="component" value="Unassembled WGS sequence"/>
</dbReference>
<comment type="caution">
    <text evidence="1">The sequence shown here is derived from an EMBL/GenBank/DDBJ whole genome shotgun (WGS) entry which is preliminary data.</text>
</comment>
<dbReference type="AlphaFoldDB" id="A0A8S1SGN8"/>
<protein>
    <submittedName>
        <fullName evidence="1">Uncharacterized protein</fullName>
    </submittedName>
</protein>
<name>A0A8S1SGN8_9CILI</name>
<organism evidence="1 2">
    <name type="scientific">Paramecium pentaurelia</name>
    <dbReference type="NCBI Taxonomy" id="43138"/>
    <lineage>
        <taxon>Eukaryota</taxon>
        <taxon>Sar</taxon>
        <taxon>Alveolata</taxon>
        <taxon>Ciliophora</taxon>
        <taxon>Intramacronucleata</taxon>
        <taxon>Oligohymenophorea</taxon>
        <taxon>Peniculida</taxon>
        <taxon>Parameciidae</taxon>
        <taxon>Paramecium</taxon>
    </lineage>
</organism>
<accession>A0A8S1SGN8</accession>
<evidence type="ECO:0000313" key="2">
    <source>
        <dbReference type="Proteomes" id="UP000689195"/>
    </source>
</evidence>
<proteinExistence type="predicted"/>
<keyword evidence="2" id="KW-1185">Reference proteome</keyword>
<evidence type="ECO:0000313" key="1">
    <source>
        <dbReference type="EMBL" id="CAD8139493.1"/>
    </source>
</evidence>
<gene>
    <name evidence="1" type="ORF">PPENT_87.1.T0080126</name>
</gene>
<dbReference type="EMBL" id="CAJJDO010000008">
    <property type="protein sequence ID" value="CAD8139493.1"/>
    <property type="molecule type" value="Genomic_DNA"/>
</dbReference>
<reference evidence="1" key="1">
    <citation type="submission" date="2021-01" db="EMBL/GenBank/DDBJ databases">
        <authorList>
            <consortium name="Genoscope - CEA"/>
            <person name="William W."/>
        </authorList>
    </citation>
    <scope>NUCLEOTIDE SEQUENCE</scope>
</reference>
<sequence>MLRRQSISRDFEISEISKLNALLFKRSKRNKEKLNQLLFFINQLFNDRQQFVKDNLNYQYSDNNYILKLKIFNSQKIELLNKIIRYLMFNNKNNINQKKKNNNFKQCSSCLKQKKSIYKKMKLIKNYQFWKCMKINGRRELRKKLQKLKKYNKNLKQ</sequence>